<sequence length="318" mass="35272">MDSIAPISGWMLDRIVALDEVVPGFAGYVFRASVERRQVIAAFLSVAKLDGDGAGDTAEFLMRADHRSILHRAFGWVPPGLRATLGRSGSQPHEPAYYRQLFDLMSHGDRYLIKAIWQSAKLNPERLTIITGVPADLCDSRILTKIKDCKHATDVALSVDLLSRRGVDRAALIDALHQSDGINDAIKHWSMRMSFPPGPIPAAEGYRPIGTGIELAAIARKYRNCSRGYFSSVMVGTHAFGEFRCEGREVLISFDKTDGMWIVDGVYTFRNFDVDAGISRAAYAFAARQGVPDRRPDRSDKAVEALRRLGRFHGDWGF</sequence>
<organism evidence="1 2">
    <name type="scientific">Sphingobium yanoikuyae ATCC 51230</name>
    <dbReference type="NCBI Taxonomy" id="883163"/>
    <lineage>
        <taxon>Bacteria</taxon>
        <taxon>Pseudomonadati</taxon>
        <taxon>Pseudomonadota</taxon>
        <taxon>Alphaproteobacteria</taxon>
        <taxon>Sphingomonadales</taxon>
        <taxon>Sphingomonadaceae</taxon>
        <taxon>Sphingobium</taxon>
    </lineage>
</organism>
<evidence type="ECO:0000313" key="2">
    <source>
        <dbReference type="Proteomes" id="UP000009887"/>
    </source>
</evidence>
<reference evidence="1 2" key="1">
    <citation type="submission" date="2012-09" db="EMBL/GenBank/DDBJ databases">
        <title>The Genome Sequence of Sphingobium yanoikuyae ATCC 51230.</title>
        <authorList>
            <consortium name="The Broad Institute Genome Sequencing Platform"/>
            <person name="Earl A."/>
            <person name="Ward D."/>
            <person name="Feldgarden M."/>
            <person name="Gevers D."/>
            <person name="Huys G."/>
            <person name="Walker B."/>
            <person name="Young S.K."/>
            <person name="Zeng Q."/>
            <person name="Gargeya S."/>
            <person name="Fitzgerald M."/>
            <person name="Haas B."/>
            <person name="Abouelleil A."/>
            <person name="Alvarado L."/>
            <person name="Arachchi H.M."/>
            <person name="Berlin A.M."/>
            <person name="Chapman S.B."/>
            <person name="Goldberg J."/>
            <person name="Griggs A."/>
            <person name="Gujja S."/>
            <person name="Hansen M."/>
            <person name="Howarth C."/>
            <person name="Imamovic A."/>
            <person name="Larimer J."/>
            <person name="McCowen C."/>
            <person name="Montmayeur A."/>
            <person name="Murphy C."/>
            <person name="Neiman D."/>
            <person name="Pearson M."/>
            <person name="Priest M."/>
            <person name="Roberts A."/>
            <person name="Saif S."/>
            <person name="Shea T."/>
            <person name="Sisk P."/>
            <person name="Sykes S."/>
            <person name="Wortman J."/>
            <person name="Nusbaum C."/>
            <person name="Birren B."/>
        </authorList>
    </citation>
    <scope>NUCLEOTIDE SEQUENCE [LARGE SCALE GENOMIC DNA]</scope>
    <source>
        <strain evidence="1 2">ATCC 51230</strain>
    </source>
</reference>
<dbReference type="Proteomes" id="UP000009887">
    <property type="component" value="Unassembled WGS sequence"/>
</dbReference>
<accession>K9CUG2</accession>
<proteinExistence type="predicted"/>
<name>K9CUG2_SPHYA</name>
<dbReference type="AlphaFoldDB" id="K9CUG2"/>
<gene>
    <name evidence="1" type="ORF">HMPREF9718_01201</name>
</gene>
<protein>
    <submittedName>
        <fullName evidence="1">Uncharacterized protein</fullName>
    </submittedName>
</protein>
<dbReference type="PATRIC" id="fig|883163.3.peg.1230"/>
<dbReference type="HOGENOM" id="CLU_695993_0_0_5"/>
<dbReference type="EMBL" id="AGZU01000007">
    <property type="protein sequence ID" value="EKU75849.1"/>
    <property type="molecule type" value="Genomic_DNA"/>
</dbReference>
<keyword evidence="2" id="KW-1185">Reference proteome</keyword>
<dbReference type="RefSeq" id="WP_004208244.1">
    <property type="nucleotide sequence ID" value="NZ_JH992904.1"/>
</dbReference>
<comment type="caution">
    <text evidence="1">The sequence shown here is derived from an EMBL/GenBank/DDBJ whole genome shotgun (WGS) entry which is preliminary data.</text>
</comment>
<evidence type="ECO:0000313" key="1">
    <source>
        <dbReference type="EMBL" id="EKU75849.1"/>
    </source>
</evidence>